<organism evidence="1 2">
    <name type="scientific">Amycolatopsis sulphurea</name>
    <dbReference type="NCBI Taxonomy" id="76022"/>
    <lineage>
        <taxon>Bacteria</taxon>
        <taxon>Bacillati</taxon>
        <taxon>Actinomycetota</taxon>
        <taxon>Actinomycetes</taxon>
        <taxon>Pseudonocardiales</taxon>
        <taxon>Pseudonocardiaceae</taxon>
        <taxon>Amycolatopsis</taxon>
    </lineage>
</organism>
<dbReference type="AlphaFoldDB" id="A0A2A9FJK7"/>
<dbReference type="EMBL" id="PDJK01000002">
    <property type="protein sequence ID" value="PFG50931.1"/>
    <property type="molecule type" value="Genomic_DNA"/>
</dbReference>
<reference evidence="1 2" key="1">
    <citation type="submission" date="2017-10" db="EMBL/GenBank/DDBJ databases">
        <title>Sequencing the genomes of 1000 actinobacteria strains.</title>
        <authorList>
            <person name="Klenk H.-P."/>
        </authorList>
    </citation>
    <scope>NUCLEOTIDE SEQUENCE [LARGE SCALE GENOMIC DNA]</scope>
    <source>
        <strain evidence="1 2">DSM 46092</strain>
    </source>
</reference>
<dbReference type="Proteomes" id="UP000243542">
    <property type="component" value="Unassembled WGS sequence"/>
</dbReference>
<evidence type="ECO:0000313" key="1">
    <source>
        <dbReference type="EMBL" id="PFG50931.1"/>
    </source>
</evidence>
<name>A0A2A9FJK7_9PSEU</name>
<accession>A0A2A9FJK7</accession>
<protein>
    <submittedName>
        <fullName evidence="1">Uncharacterized protein</fullName>
    </submittedName>
</protein>
<comment type="caution">
    <text evidence="1">The sequence shown here is derived from an EMBL/GenBank/DDBJ whole genome shotgun (WGS) entry which is preliminary data.</text>
</comment>
<keyword evidence="2" id="KW-1185">Reference proteome</keyword>
<evidence type="ECO:0000313" key="2">
    <source>
        <dbReference type="Proteomes" id="UP000243542"/>
    </source>
</evidence>
<proteinExistence type="predicted"/>
<gene>
    <name evidence="1" type="ORF">ATK36_6190</name>
</gene>
<sequence>MVTPRDDERITVEVTQESSSRSVIYRGQLPALIIGDGTDEVVLLAGPKFQDASLAKEFAIALAHNALTFSGAGNRRMQDFQIWPGDDPETE</sequence>